<dbReference type="GO" id="GO:0005778">
    <property type="term" value="C:peroxisomal membrane"/>
    <property type="evidence" value="ECO:0007669"/>
    <property type="project" value="UniProtKB-ARBA"/>
</dbReference>
<dbReference type="EMBL" id="CP054533">
    <property type="protein sequence ID" value="QSL64358.1"/>
    <property type="molecule type" value="Genomic_DNA"/>
</dbReference>
<dbReference type="InterPro" id="IPR005485">
    <property type="entry name" value="Rbsml_uL18_euk_arch"/>
</dbReference>
<feature type="domain" description="Nucleolar 27S pre-rRNA processing Urb2/Npa2 C-terminal" evidence="9">
    <location>
        <begin position="1865"/>
        <end position="2092"/>
    </location>
</feature>
<dbReference type="GO" id="GO:0022625">
    <property type="term" value="C:cytosolic large ribosomal subunit"/>
    <property type="evidence" value="ECO:0007669"/>
    <property type="project" value="TreeGrafter"/>
</dbReference>
<evidence type="ECO:0000256" key="2">
    <source>
        <dbReference type="ARBA" id="ARBA00007116"/>
    </source>
</evidence>
<dbReference type="GO" id="GO:0003735">
    <property type="term" value="F:structural constituent of ribosome"/>
    <property type="evidence" value="ECO:0007669"/>
    <property type="project" value="InterPro"/>
</dbReference>
<comment type="similarity">
    <text evidence="2">Belongs to the universal ribosomal protein uL18 family.</text>
</comment>
<sequence>MAYVLGTKFRRRREGKTDYYARKRLIMQAKNKYDTPKYRLVVRFSNRDITCQIVYAKVQGDFVFAAAYSHELPRYGIKHGLTNWPAAYATGLLVARRALTKLGLADKYQGVVEPDGTMSITEPNDDCPRPFKVFLDVGLKRTSTGSKVFAALKGASDGGINIPHSQNRFPGYDIETKELDSEVLRKYIYGGHVSEYMSMLLEDDEERYKKQFSALISDGINCDQLEEIYAEAHRRIREDPTFVPTQKTRDYKKDFSLFKKPKISSEEKRRKVQEKLENRTVKMTDKQPKHSATVQEVFVSAITSSLSSSSPKGDPNSSPKIPFDDDDLSVTPFSLQILTQNFKKISSRVGIIFQARDKLVSIFQWENPHKTLSFLCIYTLICINPSLVLMIPSAVFIFGLFLPSYEARYPNSYSDIFSLNNKDIIASKRSDSNGKSSELKDFTANVRNIQNSMSEYTDFYDLINGFLLKYTSFNDDKLSSAAFLFCIIVSVFLILFSQWMPLRLIFLLFGWISVLSVNTDVQKAIKALIEEYKKKRLQLRSRLFLNYDYIYDWIDYNYIAPEIQKKATFVEIFEFELKTDQKNEKLIYYSPNPYAVPRNKTCTPAEEGLRELLYDDSSITGSINCIYPPEGYKFEKNSSWKVDENNTEKLPISLNHKDWSRRKLKREDIPVRSTQEVTRFLRNKSEILENKLRIAKDLLNGDINIYFPQKENFLLSWVLDSLKEIISNEQNSLKVVTELWEFLRNLLKSQDLLPESKYFNFQKHSFTTLLSLTLSFAAKIKEKELLLLISSIVKTIDYIFSEGILSLFIKGSFDTTTTILAGFFSCIKDLNLYDDTISVLGSQIFEIWEKSIYGIENFKKISKTISFKVLPHACYLIGKKDTPTWLDDLFSTVLYKTLFSPELLIDYMNDQTQNVKSRNITLKESSLELFFNSLLNNSPKTYHFNILSSLPKFLQMAQNSLSYNSAYSKVKINMNPSKIMHLNDIFLSEILKLVFKLSPEQKAFKYSIILNILEVSKDNSISHKVSNIILEQQISEIFKESFLLIKDNTMMIGWKLLYTLLKFNFELILPYNEQLWLCLTQIDMESEYSEICYELIKLSVNNYKIQRNLHEFINNWMKFLNFSLINNCILLSDEILIIVMESANTLPLNKIKTIINYILEENNYEILKKSVNSNELSLKSSSDISGNQVKSPFFTFYPLLSILHGLTDTEIISDICKDMVELYKSIIIKVFSDISTFLDDCGVDLIFRIHYKTMMLSHEYVSSTDPYKNLQYIRYMANFKRISPKISFYMIQCQLFYLQYFDQDYSEDFKTENLLLLMDSILDHITFFLMSTSINSLWKAGKMQLINKDNISIAHIYAINNNWLYLINKLCSFDRIKKFMDIFIKFSVESSQEVNINHLLSFSNLWYIFLSNAEIYELGLLRDECLSAFTDYIFSYEFDQMSFQNSIKSYSKKKHKGFIEYNKDDSDILKFRKIIKYLQIIPLNCIKDSVKEKLLDFLFYMDFQFIKRYPMNIVLNESRNLLYRIMVAINTVNSMLYNVFSSVYFCVSLDNINVKEESLISISNSISKEIIRKKILSDKSLADKLIKIIKKYEINLLNHYYTFLQQTENTFYIPGIIQLVSIIFFEIQNNDKIDKNELLREDITKLIYFYFKTIKKCLKKLLEICQKGTSNLEKALNSIFLFQLFFKLSFFFEYDKDSLKQLIFFMSASCFYYENTNIYLYKRSQDLLLSLLKIHCNKIKSHDEILEISIVLITNFKNIQLSLTDTSKISTYYNFESLSIYCFIQQKSQTLNFQDFERISKALCFSSWKVENINMVANILCAILLSRIEEEDELKKKYLELFQTFVSYLILIAKRTKDLEILYNFINLFNILLYKRLLYFSLENLDQLFVLITMTLSSSSPILNLSPNITIDDICKRFCRMISLILKKNHKKLYGRYHLLTNCFQSLLYLFAYDNTNTKITKNSFFHRIPNWISGSSCSVSSAKIYSDSLLCWIKVSHSNKSSKKLKLNSFKTSEKAIAKYLLWIIIEYIKLLLNYSINNEIKVILTSSIMEIFKLLSTHELRMINNALDSQGKTIFKKLYNNYTQYDKWDET</sequence>
<dbReference type="Proteomes" id="UP000663699">
    <property type="component" value="Chromosome 2"/>
</dbReference>
<protein>
    <recommendedName>
        <fullName evidence="13">Ribosomal protein L5 eukaryotic C-terminal domain-containing protein</fullName>
    </recommendedName>
</protein>
<dbReference type="CDD" id="cd00432">
    <property type="entry name" value="Ribosomal_L18_L5e"/>
    <property type="match status" value="1"/>
</dbReference>
<dbReference type="Pfam" id="PF14204">
    <property type="entry name" value="Ribosomal_L18_c"/>
    <property type="match status" value="1"/>
</dbReference>
<dbReference type="SUPFAM" id="SSF53137">
    <property type="entry name" value="Translational machinery components"/>
    <property type="match status" value="1"/>
</dbReference>
<dbReference type="GO" id="GO:0000027">
    <property type="term" value="P:ribosomal large subunit assembly"/>
    <property type="evidence" value="ECO:0007669"/>
    <property type="project" value="TreeGrafter"/>
</dbReference>
<evidence type="ECO:0000256" key="3">
    <source>
        <dbReference type="ARBA" id="ARBA00022490"/>
    </source>
</evidence>
<dbReference type="InterPro" id="IPR057268">
    <property type="entry name" value="Ribosomal_L18"/>
</dbReference>
<dbReference type="PANTHER" id="PTHR23410">
    <property type="entry name" value="RIBOSOMAL PROTEIN L5-RELATED"/>
    <property type="match status" value="1"/>
</dbReference>
<reference evidence="11" key="1">
    <citation type="submission" date="2020-06" db="EMBL/GenBank/DDBJ databases">
        <title>Genomes of multiple members of Pneumocystis genus reveal paths to human pathogen Pneumocystis jirovecii.</title>
        <authorList>
            <person name="Cisse O.H."/>
            <person name="Ma L."/>
            <person name="Dekker J."/>
            <person name="Khil P."/>
            <person name="Jo J."/>
            <person name="Brenchley J."/>
            <person name="Blair R."/>
            <person name="Pahar B."/>
            <person name="Chabe M."/>
            <person name="Van Rompay K.A."/>
            <person name="Keesler R."/>
            <person name="Sukura A."/>
            <person name="Hirsch V."/>
            <person name="Kutty G."/>
            <person name="Liu Y."/>
            <person name="Peng L."/>
            <person name="Chen J."/>
            <person name="Song J."/>
            <person name="Weissenbacher-Lang C."/>
            <person name="Xu J."/>
            <person name="Upham N.S."/>
            <person name="Stajich J.E."/>
            <person name="Cuomo C.A."/>
            <person name="Cushion M.T."/>
            <person name="Kovacs J.A."/>
        </authorList>
    </citation>
    <scope>NUCLEOTIDE SEQUENCE</scope>
    <source>
        <strain evidence="11">2A</strain>
    </source>
</reference>
<feature type="domain" description="TECPR1-like DysF" evidence="8">
    <location>
        <begin position="332"/>
        <end position="650"/>
    </location>
</feature>
<feature type="domain" description="Large ribosomal subunit protein uL18 C-terminal eukaryotes" evidence="10">
    <location>
        <begin position="225"/>
        <end position="278"/>
    </location>
</feature>
<evidence type="ECO:0000313" key="11">
    <source>
        <dbReference type="EMBL" id="QSL64358.1"/>
    </source>
</evidence>
<dbReference type="PRINTS" id="PR00058">
    <property type="entry name" value="RIBOSOMALL5"/>
</dbReference>
<evidence type="ECO:0000256" key="1">
    <source>
        <dbReference type="ARBA" id="ARBA00004496"/>
    </source>
</evidence>
<evidence type="ECO:0000256" key="5">
    <source>
        <dbReference type="ARBA" id="ARBA00023274"/>
    </source>
</evidence>
<feature type="transmembrane region" description="Helical" evidence="7">
    <location>
        <begin position="478"/>
        <end position="496"/>
    </location>
</feature>
<accession>A0A899FYZ9</accession>
<evidence type="ECO:0000256" key="4">
    <source>
        <dbReference type="ARBA" id="ARBA00022980"/>
    </source>
</evidence>
<dbReference type="HAMAP" id="MF_01337_A">
    <property type="entry name" value="Ribosomal_uL18_A"/>
    <property type="match status" value="1"/>
</dbReference>
<name>A0A899FYZ9_9ASCO</name>
<dbReference type="Pfam" id="PF17144">
    <property type="entry name" value="Ribosomal_L5e"/>
    <property type="match status" value="1"/>
</dbReference>
<evidence type="ECO:0000256" key="7">
    <source>
        <dbReference type="SAM" id="Phobius"/>
    </source>
</evidence>
<dbReference type="GO" id="GO:0008097">
    <property type="term" value="F:5S rRNA binding"/>
    <property type="evidence" value="ECO:0007669"/>
    <property type="project" value="InterPro"/>
</dbReference>
<keyword evidence="3" id="KW-0963">Cytoplasm</keyword>
<keyword evidence="4" id="KW-0689">Ribosomal protein</keyword>
<dbReference type="InterPro" id="IPR025607">
    <property type="entry name" value="Ribosomal_uL18_C_euk"/>
</dbReference>
<dbReference type="GO" id="GO:0006412">
    <property type="term" value="P:translation"/>
    <property type="evidence" value="ECO:0007669"/>
    <property type="project" value="InterPro"/>
</dbReference>
<dbReference type="InterPro" id="IPR018849">
    <property type="entry name" value="Urb2/Npa2_C"/>
</dbReference>
<organism evidence="11 12">
    <name type="scientific">Pneumocystis wakefieldiae</name>
    <dbReference type="NCBI Taxonomy" id="38082"/>
    <lineage>
        <taxon>Eukaryota</taxon>
        <taxon>Fungi</taxon>
        <taxon>Dikarya</taxon>
        <taxon>Ascomycota</taxon>
        <taxon>Taphrinomycotina</taxon>
        <taxon>Pneumocystomycetes</taxon>
        <taxon>Pneumocystaceae</taxon>
        <taxon>Pneumocystis</taxon>
    </lineage>
</organism>
<evidence type="ECO:0008006" key="13">
    <source>
        <dbReference type="Google" id="ProtNLM"/>
    </source>
</evidence>
<keyword evidence="7" id="KW-1133">Transmembrane helix</keyword>
<keyword evidence="7" id="KW-0812">Transmembrane</keyword>
<dbReference type="OrthoDB" id="160374at2759"/>
<dbReference type="PANTHER" id="PTHR23410:SF12">
    <property type="entry name" value="LARGE RIBOSOMAL SUBUNIT PROTEIN UL18"/>
    <property type="match status" value="1"/>
</dbReference>
<evidence type="ECO:0000259" key="9">
    <source>
        <dbReference type="Pfam" id="PF10441"/>
    </source>
</evidence>
<keyword evidence="5" id="KW-0687">Ribonucleoprotein</keyword>
<evidence type="ECO:0000256" key="6">
    <source>
        <dbReference type="ARBA" id="ARBA00064763"/>
    </source>
</evidence>
<evidence type="ECO:0000259" key="8">
    <source>
        <dbReference type="Pfam" id="PF06398"/>
    </source>
</evidence>
<proteinExistence type="inferred from homology"/>
<dbReference type="GO" id="GO:0007031">
    <property type="term" value="P:peroxisome organization"/>
    <property type="evidence" value="ECO:0007669"/>
    <property type="project" value="UniProtKB-ARBA"/>
</dbReference>
<gene>
    <name evidence="11" type="ORF">MERGE_001658</name>
</gene>
<dbReference type="Gene3D" id="3.30.420.100">
    <property type="match status" value="1"/>
</dbReference>
<evidence type="ECO:0000313" key="12">
    <source>
        <dbReference type="Proteomes" id="UP000663699"/>
    </source>
</evidence>
<dbReference type="Pfam" id="PF06398">
    <property type="entry name" value="Pex24p"/>
    <property type="match status" value="1"/>
</dbReference>
<evidence type="ECO:0000259" key="10">
    <source>
        <dbReference type="Pfam" id="PF14204"/>
    </source>
</evidence>
<feature type="transmembrane region" description="Helical" evidence="7">
    <location>
        <begin position="377"/>
        <end position="402"/>
    </location>
</feature>
<dbReference type="Pfam" id="PF10441">
    <property type="entry name" value="Urb2"/>
    <property type="match status" value="1"/>
</dbReference>
<keyword evidence="12" id="KW-1185">Reference proteome</keyword>
<comment type="subcellular location">
    <subcellularLocation>
        <location evidence="1">Cytoplasm</location>
    </subcellularLocation>
</comment>
<dbReference type="InterPro" id="IPR010482">
    <property type="entry name" value="TECPR1-like_DysF"/>
</dbReference>
<dbReference type="FunFam" id="3.30.420.100:FF:000002">
    <property type="entry name" value="60S ribosomal protein L5"/>
    <property type="match status" value="1"/>
</dbReference>
<comment type="subunit">
    <text evidence="6">Component of the large ribosomal subunit (LSU). Mature yeast ribosomes consist of a small (40S) and a large (60S) subunit. The 40S small subunit contains 1 molecule of ribosomal RNA (18S rRNA) and 33 different proteins (encoded by 57 genes). The large 60S subunit contains 3 rRNA molecules (25S, 5.8S and 5S rRNA) and 46 different proteins (encoded by 81 genes). Component of a hexameric 5S RNP precursor complex, composed of 5S RNA, rrs1, rpf2, rpl5a/rpl5b, rpl11a/rpl11b and syo1; this complex acts as a precursor for ribosome assembly. rpl5a/rpl5b/uL18 forms a heterotrimeric complex with syo1 and rpl11a/rpl11b/uL5. Interaction of this complex with KAP104 allows the nuclear import of the heterotrimer.</text>
</comment>
<keyword evidence="7" id="KW-0472">Membrane</keyword>